<dbReference type="SUPFAM" id="SSF55920">
    <property type="entry name" value="Creatinase/aminopeptidase"/>
    <property type="match status" value="1"/>
</dbReference>
<feature type="binding site" evidence="6">
    <location>
        <position position="105"/>
    </location>
    <ligand>
        <name>a divalent metal cation</name>
        <dbReference type="ChEBI" id="CHEBI:60240"/>
        <label>2</label>
        <note>catalytic</note>
    </ligand>
</feature>
<accession>A0A1W2GHL0</accession>
<dbReference type="InterPro" id="IPR001714">
    <property type="entry name" value="Pept_M24_MAP"/>
</dbReference>
<dbReference type="InterPro" id="IPR036005">
    <property type="entry name" value="Creatinase/aminopeptidase-like"/>
</dbReference>
<dbReference type="GO" id="GO:0005829">
    <property type="term" value="C:cytosol"/>
    <property type="evidence" value="ECO:0007669"/>
    <property type="project" value="TreeGrafter"/>
</dbReference>
<dbReference type="OrthoDB" id="9802055at2"/>
<dbReference type="Proteomes" id="UP000192472">
    <property type="component" value="Unassembled WGS sequence"/>
</dbReference>
<dbReference type="STRING" id="692418.SAMN04488029_2565"/>
<keyword evidence="3 6" id="KW-0645">Protease</keyword>
<comment type="similarity">
    <text evidence="6">Belongs to the peptidase M24A family. Methionine aminopeptidase type 1 subfamily.</text>
</comment>
<dbReference type="HAMAP" id="MF_01974">
    <property type="entry name" value="MetAP_1"/>
    <property type="match status" value="1"/>
</dbReference>
<dbReference type="PANTHER" id="PTHR43330:SF27">
    <property type="entry name" value="METHIONINE AMINOPEPTIDASE"/>
    <property type="match status" value="1"/>
</dbReference>
<keyword evidence="2 6" id="KW-0031">Aminopeptidase</keyword>
<feature type="binding site" evidence="6">
    <location>
        <position position="232"/>
    </location>
    <ligand>
        <name>a divalent metal cation</name>
        <dbReference type="ChEBI" id="CHEBI:60240"/>
        <label>2</label>
        <note>catalytic</note>
    </ligand>
</feature>
<dbReference type="GO" id="GO:0070006">
    <property type="term" value="F:metalloaminopeptidase activity"/>
    <property type="evidence" value="ECO:0007669"/>
    <property type="project" value="UniProtKB-UniRule"/>
</dbReference>
<dbReference type="GO" id="GO:0046872">
    <property type="term" value="F:metal ion binding"/>
    <property type="evidence" value="ECO:0007669"/>
    <property type="project" value="UniProtKB-UniRule"/>
</dbReference>
<protein>
    <recommendedName>
        <fullName evidence="6 7">Methionine aminopeptidase</fullName>
        <shortName evidence="6">MAP</shortName>
        <shortName evidence="6">MetAP</shortName>
        <ecNumber evidence="6 7">3.4.11.18</ecNumber>
    </recommendedName>
    <alternativeName>
        <fullName evidence="6">Peptidase M</fullName>
    </alternativeName>
</protein>
<feature type="binding site" evidence="6">
    <location>
        <position position="232"/>
    </location>
    <ligand>
        <name>a divalent metal cation</name>
        <dbReference type="ChEBI" id="CHEBI:60240"/>
        <label>1</label>
    </ligand>
</feature>
<evidence type="ECO:0000256" key="4">
    <source>
        <dbReference type="ARBA" id="ARBA00022723"/>
    </source>
</evidence>
<comment type="cofactor">
    <cofactor evidence="6">
        <name>Co(2+)</name>
        <dbReference type="ChEBI" id="CHEBI:48828"/>
    </cofactor>
    <cofactor evidence="6">
        <name>Zn(2+)</name>
        <dbReference type="ChEBI" id="CHEBI:29105"/>
    </cofactor>
    <cofactor evidence="6">
        <name>Mn(2+)</name>
        <dbReference type="ChEBI" id="CHEBI:29035"/>
    </cofactor>
    <cofactor evidence="6">
        <name>Fe(2+)</name>
        <dbReference type="ChEBI" id="CHEBI:29033"/>
    </cofactor>
    <text evidence="6">Binds 2 divalent metal cations per subunit. Has a high-affinity and a low affinity metal-binding site. The true nature of the physiological cofactor is under debate. The enzyme is active with cobalt, zinc, manganese or divalent iron ions. Most likely, methionine aminopeptidases function as mononuclear Fe(2+)-metalloproteases under physiological conditions, and the catalytically relevant metal-binding site has been assigned to the histidine-containing high-affinity site.</text>
</comment>
<evidence type="ECO:0000313" key="10">
    <source>
        <dbReference type="Proteomes" id="UP000192472"/>
    </source>
</evidence>
<evidence type="ECO:0000256" key="7">
    <source>
        <dbReference type="RuleBase" id="RU003653"/>
    </source>
</evidence>
<dbReference type="PRINTS" id="PR00599">
    <property type="entry name" value="MAPEPTIDASE"/>
</dbReference>
<feature type="domain" description="Peptidase M24" evidence="8">
    <location>
        <begin position="11"/>
        <end position="236"/>
    </location>
</feature>
<proteinExistence type="inferred from homology"/>
<feature type="binding site" evidence="6">
    <location>
        <position position="77"/>
    </location>
    <ligand>
        <name>substrate</name>
    </ligand>
</feature>
<keyword evidence="5 6" id="KW-0378">Hydrolase</keyword>
<evidence type="ECO:0000256" key="5">
    <source>
        <dbReference type="ARBA" id="ARBA00022801"/>
    </source>
</evidence>
<evidence type="ECO:0000256" key="6">
    <source>
        <dbReference type="HAMAP-Rule" id="MF_01974"/>
    </source>
</evidence>
<dbReference type="GO" id="GO:0006508">
    <property type="term" value="P:proteolysis"/>
    <property type="evidence" value="ECO:0007669"/>
    <property type="project" value="UniProtKB-KW"/>
</dbReference>
<comment type="function">
    <text evidence="1 6">Removes the N-terminal methionine from nascent proteins. The N-terminal methionine is often cleaved when the second residue in the primary sequence is small and uncharged (Met-Ala-, Cys, Gly, Pro, Ser, Thr, or Val). Requires deformylation of the N(alpha)-formylated initiator methionine before it can be hydrolyzed.</text>
</comment>
<evidence type="ECO:0000259" key="8">
    <source>
        <dbReference type="Pfam" id="PF00557"/>
    </source>
</evidence>
<dbReference type="NCBIfam" id="TIGR00500">
    <property type="entry name" value="met_pdase_I"/>
    <property type="match status" value="1"/>
</dbReference>
<evidence type="ECO:0000256" key="3">
    <source>
        <dbReference type="ARBA" id="ARBA00022670"/>
    </source>
</evidence>
<dbReference type="InterPro" id="IPR000994">
    <property type="entry name" value="Pept_M24"/>
</dbReference>
<feature type="binding site" evidence="6">
    <location>
        <position position="168"/>
    </location>
    <ligand>
        <name>a divalent metal cation</name>
        <dbReference type="ChEBI" id="CHEBI:60240"/>
        <label>2</label>
        <note>catalytic</note>
    </ligand>
</feature>
<dbReference type="Gene3D" id="3.90.230.10">
    <property type="entry name" value="Creatinase/methionine aminopeptidase superfamily"/>
    <property type="match status" value="1"/>
</dbReference>
<dbReference type="CDD" id="cd01086">
    <property type="entry name" value="MetAP1"/>
    <property type="match status" value="1"/>
</dbReference>
<evidence type="ECO:0000313" key="9">
    <source>
        <dbReference type="EMBL" id="SMD35838.1"/>
    </source>
</evidence>
<dbReference type="AlphaFoldDB" id="A0A1W2GHL0"/>
<dbReference type="EMBL" id="FWYF01000003">
    <property type="protein sequence ID" value="SMD35838.1"/>
    <property type="molecule type" value="Genomic_DNA"/>
</dbReference>
<feature type="binding site" evidence="6">
    <location>
        <position position="94"/>
    </location>
    <ligand>
        <name>a divalent metal cation</name>
        <dbReference type="ChEBI" id="CHEBI:60240"/>
        <label>1</label>
    </ligand>
</feature>
<organism evidence="9 10">
    <name type="scientific">Reichenbachiella faecimaris</name>
    <dbReference type="NCBI Taxonomy" id="692418"/>
    <lineage>
        <taxon>Bacteria</taxon>
        <taxon>Pseudomonadati</taxon>
        <taxon>Bacteroidota</taxon>
        <taxon>Cytophagia</taxon>
        <taxon>Cytophagales</taxon>
        <taxon>Reichenbachiellaceae</taxon>
        <taxon>Reichenbachiella</taxon>
    </lineage>
</organism>
<reference evidence="9 10" key="1">
    <citation type="submission" date="2017-04" db="EMBL/GenBank/DDBJ databases">
        <authorList>
            <person name="Afonso C.L."/>
            <person name="Miller P.J."/>
            <person name="Scott M.A."/>
            <person name="Spackman E."/>
            <person name="Goraichik I."/>
            <person name="Dimitrov K.M."/>
            <person name="Suarez D.L."/>
            <person name="Swayne D.E."/>
        </authorList>
    </citation>
    <scope>NUCLEOTIDE SEQUENCE [LARGE SCALE GENOMIC DNA]</scope>
    <source>
        <strain evidence="9 10">DSM 26133</strain>
    </source>
</reference>
<dbReference type="InterPro" id="IPR002467">
    <property type="entry name" value="Pept_M24A_MAP1"/>
</dbReference>
<feature type="binding site" evidence="6">
    <location>
        <position position="175"/>
    </location>
    <ligand>
        <name>substrate</name>
    </ligand>
</feature>
<keyword evidence="4 6" id="KW-0479">Metal-binding</keyword>
<name>A0A1W2GHL0_REIFA</name>
<comment type="subunit">
    <text evidence="6">Monomer.</text>
</comment>
<feature type="binding site" evidence="6">
    <location>
        <position position="201"/>
    </location>
    <ligand>
        <name>a divalent metal cation</name>
        <dbReference type="ChEBI" id="CHEBI:60240"/>
        <label>2</label>
        <note>catalytic</note>
    </ligand>
</feature>
<comment type="catalytic activity">
    <reaction evidence="6 7">
        <text>Release of N-terminal amino acids, preferentially methionine, from peptides and arylamides.</text>
        <dbReference type="EC" id="3.4.11.18"/>
    </reaction>
</comment>
<evidence type="ECO:0000256" key="2">
    <source>
        <dbReference type="ARBA" id="ARBA00022438"/>
    </source>
</evidence>
<sequence>MIKYKTREEIELIRQSALVVSKTLGLMASKIQPGVTPLQLDAWAEEFIRDQGAEPGFLGLYDYPNTIITSVNEQVVHGIPTSRPLEDGDVVGVDIGAKMNGYYGDHAYTFEVGEVEPKTKRLLEVTKECLDLGIAQVKRGNRMGDLSYAIQQHAEKNGYGVVRELVGHGLGKEMHESPEVPNFGKRGRGPLFKDGLVIAIEPMINMGTKNVKQLSDGWTIITADKLPSAHFEHDVAMIDGKAEVLSTFDYIEEALAKVNA</sequence>
<feature type="binding site" evidence="6">
    <location>
        <position position="105"/>
    </location>
    <ligand>
        <name>a divalent metal cation</name>
        <dbReference type="ChEBI" id="CHEBI:60240"/>
        <label>1</label>
    </ligand>
</feature>
<dbReference type="RefSeq" id="WP_084373245.1">
    <property type="nucleotide sequence ID" value="NZ_FWYF01000003.1"/>
</dbReference>
<evidence type="ECO:0000256" key="1">
    <source>
        <dbReference type="ARBA" id="ARBA00002521"/>
    </source>
</evidence>
<dbReference type="Pfam" id="PF00557">
    <property type="entry name" value="Peptidase_M24"/>
    <property type="match status" value="1"/>
</dbReference>
<dbReference type="GO" id="GO:0004239">
    <property type="term" value="F:initiator methionyl aminopeptidase activity"/>
    <property type="evidence" value="ECO:0007669"/>
    <property type="project" value="UniProtKB-UniRule"/>
</dbReference>
<keyword evidence="10" id="KW-1185">Reference proteome</keyword>
<gene>
    <name evidence="6" type="primary">map</name>
    <name evidence="9" type="ORF">SAMN04488029_2565</name>
</gene>
<dbReference type="EC" id="3.4.11.18" evidence="6 7"/>
<dbReference type="PANTHER" id="PTHR43330">
    <property type="entry name" value="METHIONINE AMINOPEPTIDASE"/>
    <property type="match status" value="1"/>
</dbReference>